<dbReference type="InterPro" id="IPR057571">
    <property type="entry name" value="SDR_PhqE-like"/>
</dbReference>
<dbReference type="InterPro" id="IPR036291">
    <property type="entry name" value="NAD(P)-bd_dom_sf"/>
</dbReference>
<evidence type="ECO:0000256" key="1">
    <source>
        <dbReference type="ARBA" id="ARBA00006484"/>
    </source>
</evidence>
<accession>A0AAN6F913</accession>
<proteinExistence type="inferred from homology"/>
<evidence type="ECO:0000313" key="5">
    <source>
        <dbReference type="Proteomes" id="UP001168146"/>
    </source>
</evidence>
<dbReference type="Gene3D" id="3.40.50.720">
    <property type="entry name" value="NAD(P)-binding Rossmann-like Domain"/>
    <property type="match status" value="1"/>
</dbReference>
<dbReference type="PANTHER" id="PTHR43477">
    <property type="entry name" value="DIHYDROANTICAPSIN 7-DEHYDROGENASE"/>
    <property type="match status" value="1"/>
</dbReference>
<evidence type="ECO:0000256" key="3">
    <source>
        <dbReference type="ARBA" id="ARBA00023002"/>
    </source>
</evidence>
<evidence type="ECO:0000256" key="2">
    <source>
        <dbReference type="ARBA" id="ARBA00022857"/>
    </source>
</evidence>
<dbReference type="SUPFAM" id="SSF51735">
    <property type="entry name" value="NAD(P)-binding Rossmann-fold domains"/>
    <property type="match status" value="1"/>
</dbReference>
<dbReference type="Pfam" id="PF23441">
    <property type="entry name" value="SDR"/>
    <property type="match status" value="1"/>
</dbReference>
<dbReference type="PRINTS" id="PR00081">
    <property type="entry name" value="GDHRDH"/>
</dbReference>
<keyword evidence="3" id="KW-0560">Oxidoreductase</keyword>
<sequence>MADQVKYTNKLKEKRVLVIGGSSGIGYGVAEACLENGSIVTISSSNQSRIDQTIAKLQAAYPSAQSRITGHACNLGDQSTLETNLETLLKTVAPSDSKKLDHIVFTAADPLAVMKVADLTLPKLVSAGLIRFFAPLLLAKHAPTYLNPGPSSSITLTTGSVSERPRPDWSAIGAFATGLQGMARGLALDLKPIRVNVVSPGAVDTELWRGMTEKAKGEMFKAIGEKVPTGRVGKVEDVAEAFLYLMRDGNVTGSMVSSNGGALLV</sequence>
<dbReference type="InterPro" id="IPR051122">
    <property type="entry name" value="SDR_DHRS6-like"/>
</dbReference>
<name>A0AAN6F913_9PEZI</name>
<keyword evidence="2" id="KW-0521">NADP</keyword>
<protein>
    <submittedName>
        <fullName evidence="4">Uncharacterized protein</fullName>
    </submittedName>
</protein>
<dbReference type="GO" id="GO:0016491">
    <property type="term" value="F:oxidoreductase activity"/>
    <property type="evidence" value="ECO:0007669"/>
    <property type="project" value="UniProtKB-KW"/>
</dbReference>
<reference evidence="4" key="1">
    <citation type="submission" date="2021-12" db="EMBL/GenBank/DDBJ databases">
        <title>Black yeast isolated from Biological Soil Crust.</title>
        <authorList>
            <person name="Kurbessoian T."/>
        </authorList>
    </citation>
    <scope>NUCLEOTIDE SEQUENCE</scope>
    <source>
        <strain evidence="4">CCFEE 5208</strain>
    </source>
</reference>
<dbReference type="EMBL" id="JASUXU010000078">
    <property type="protein sequence ID" value="KAK0310153.1"/>
    <property type="molecule type" value="Genomic_DNA"/>
</dbReference>
<evidence type="ECO:0000313" key="4">
    <source>
        <dbReference type="EMBL" id="KAK0310153.1"/>
    </source>
</evidence>
<organism evidence="4 5">
    <name type="scientific">Friedmanniomyces endolithicus</name>
    <dbReference type="NCBI Taxonomy" id="329885"/>
    <lineage>
        <taxon>Eukaryota</taxon>
        <taxon>Fungi</taxon>
        <taxon>Dikarya</taxon>
        <taxon>Ascomycota</taxon>
        <taxon>Pezizomycotina</taxon>
        <taxon>Dothideomycetes</taxon>
        <taxon>Dothideomycetidae</taxon>
        <taxon>Mycosphaerellales</taxon>
        <taxon>Teratosphaeriaceae</taxon>
        <taxon>Friedmanniomyces</taxon>
    </lineage>
</organism>
<dbReference type="InterPro" id="IPR002347">
    <property type="entry name" value="SDR_fam"/>
</dbReference>
<dbReference type="PANTHER" id="PTHR43477:SF1">
    <property type="entry name" value="DIHYDROANTICAPSIN 7-DEHYDROGENASE"/>
    <property type="match status" value="1"/>
</dbReference>
<dbReference type="Proteomes" id="UP001168146">
    <property type="component" value="Unassembled WGS sequence"/>
</dbReference>
<gene>
    <name evidence="4" type="ORF">LTR82_014976</name>
</gene>
<comment type="similarity">
    <text evidence="1">Belongs to the short-chain dehydrogenases/reductases (SDR) family.</text>
</comment>
<comment type="caution">
    <text evidence="4">The sequence shown here is derived from an EMBL/GenBank/DDBJ whole genome shotgun (WGS) entry which is preliminary data.</text>
</comment>
<dbReference type="AlphaFoldDB" id="A0AAN6F913"/>